<dbReference type="GO" id="GO:0016604">
    <property type="term" value="C:nuclear body"/>
    <property type="evidence" value="ECO:0007669"/>
    <property type="project" value="UniProtKB-SubCell"/>
</dbReference>
<evidence type="ECO:0000259" key="12">
    <source>
        <dbReference type="PROSITE" id="PS51253"/>
    </source>
</evidence>
<dbReference type="InterPro" id="IPR009057">
    <property type="entry name" value="Homeodomain-like_sf"/>
</dbReference>
<dbReference type="Pfam" id="PF04218">
    <property type="entry name" value="CENP-B_N"/>
    <property type="match status" value="1"/>
</dbReference>
<keyword evidence="5" id="KW-0007">Acetylation</keyword>
<organism evidence="13 14">
    <name type="scientific">Erpetoichthys calabaricus</name>
    <name type="common">Rope fish</name>
    <name type="synonym">Calamoichthys calabaricus</name>
    <dbReference type="NCBI Taxonomy" id="27687"/>
    <lineage>
        <taxon>Eukaryota</taxon>
        <taxon>Metazoa</taxon>
        <taxon>Chordata</taxon>
        <taxon>Craniata</taxon>
        <taxon>Vertebrata</taxon>
        <taxon>Euteleostomi</taxon>
        <taxon>Actinopterygii</taxon>
        <taxon>Polypteriformes</taxon>
        <taxon>Polypteridae</taxon>
        <taxon>Erpetoichthys</taxon>
    </lineage>
</organism>
<feature type="domain" description="HTH CENPB-type" evidence="12">
    <location>
        <begin position="65"/>
        <end position="136"/>
    </location>
</feature>
<dbReference type="Proteomes" id="UP000694620">
    <property type="component" value="Chromosome 9"/>
</dbReference>
<reference evidence="13" key="3">
    <citation type="submission" date="2025-09" db="UniProtKB">
        <authorList>
            <consortium name="Ensembl"/>
        </authorList>
    </citation>
    <scope>IDENTIFICATION</scope>
</reference>
<dbReference type="InterPro" id="IPR006600">
    <property type="entry name" value="HTH_CenpB_DNA-bd_dom"/>
</dbReference>
<evidence type="ECO:0000256" key="2">
    <source>
        <dbReference type="ARBA" id="ARBA00006491"/>
    </source>
</evidence>
<dbReference type="Gene3D" id="1.10.10.60">
    <property type="entry name" value="Homeodomain-like"/>
    <property type="match status" value="2"/>
</dbReference>
<accession>A0A8C4TCK5</accession>
<comment type="subcellular location">
    <subcellularLocation>
        <location evidence="8">Nucleus</location>
        <location evidence="8">Nuclear body</location>
    </subcellularLocation>
</comment>
<evidence type="ECO:0000256" key="7">
    <source>
        <dbReference type="ARBA" id="ARBA00023242"/>
    </source>
</evidence>
<reference evidence="13" key="1">
    <citation type="submission" date="2021-06" db="EMBL/GenBank/DDBJ databases">
        <authorList>
            <consortium name="Wellcome Sanger Institute Data Sharing"/>
        </authorList>
    </citation>
    <scope>NUCLEOTIDE SEQUENCE [LARGE SCALE GENOMIC DNA]</scope>
</reference>
<evidence type="ECO:0000256" key="4">
    <source>
        <dbReference type="ARBA" id="ARBA00022553"/>
    </source>
</evidence>
<evidence type="ECO:0000256" key="8">
    <source>
        <dbReference type="ARBA" id="ARBA00034306"/>
    </source>
</evidence>
<dbReference type="InterPro" id="IPR038916">
    <property type="entry name" value="FAM118"/>
</dbReference>
<comment type="function">
    <text evidence="1">May play a role in Cajal bodies formation.</text>
</comment>
<evidence type="ECO:0000256" key="9">
    <source>
        <dbReference type="PROSITE-ProRule" id="PRU00320"/>
    </source>
</evidence>
<evidence type="ECO:0000256" key="6">
    <source>
        <dbReference type="ARBA" id="ARBA00023125"/>
    </source>
</evidence>
<dbReference type="Pfam" id="PF03221">
    <property type="entry name" value="HTH_Tnp_Tc5"/>
    <property type="match status" value="1"/>
</dbReference>
<evidence type="ECO:0000256" key="5">
    <source>
        <dbReference type="ARBA" id="ARBA00022990"/>
    </source>
</evidence>
<feature type="DNA-binding region" description="H-T-H motif" evidence="9">
    <location>
        <begin position="29"/>
        <end position="49"/>
    </location>
</feature>
<sequence length="856" mass="96456">MSEKRKNYSRSIGFKAQVIRDIIEKKVSAKAVVDKFGVPRSTVTTWLNQKEKILGAVSSANFSLGRKRMRFSVQYRVEECLLQWWHNMRIKNVPVSGAVLLAKAKQFARHLGIENFKCNDAWIDRFKSRYEISSRPPGFGGNAALDDEIRQWKASTLVSIQQEYPPADIYSADETGLLWKMLPGKMLHFLGDPVADVKRDKDGLTILVAANMDGSDKRKLLVIGGSPQPRCMRGDESLPVKYTENKNARMVSSIFREYVRDLDRDMTCQGRKVLLIVNSCSVHPAKILGLQSVRLQMLPPNTTSRMQPMDGVIKDFTMHYRYLLESRLLSAADYHPEFSLDLPVVLNLLHEAWSLVPPNKIASCFKHCGFIKGEEGSTQSETTEATAPLSAQVIWPHSQDDLAVDSFLSMSDETSDSDLVMSVLIKRDDEDDDETTGEEGDRDQKDSSPELPDVAPVTPSQAVVALDTLQKFLVQEGVQEVPRTLGFLSAEMNKQAIQFGFSKEISWMASALNVKSEKRLSSEDLDTPAKKPRKLLPSLKTKRAPELVLVIGTGVSSAVAPQVPALRSWKGLIQALLDAANDFDLLEEEESQRFQQSLQEDKNLVHVAHDLIQKLSPRTGNVRSTFFKDCLYEVFDDLESKMEHAGKHLLRSVLQLMESGSLVLTTNFDNLLEIYAAHQGTKLESLDLTDEKKVLEWAQEKRRLSVLHIHGVYTNPCGIVLHPAGYQNVLRNTEVMREIQKLYETKSFVFLGCGRTVDDTTFQALFLEAVKHKSDLEHFMLVRREDVGEFKKLRDNMLDKGIKVISYGNEYADLPEYFERLANEICTRGSAGNGWGNDDIQNGFDSNRSSIEDCHT</sequence>
<proteinExistence type="inferred from homology"/>
<dbReference type="GeneID" id="114658226"/>
<dbReference type="PROSITE" id="PS51253">
    <property type="entry name" value="HTH_CENPB"/>
    <property type="match status" value="1"/>
</dbReference>
<keyword evidence="4" id="KW-0597">Phosphoprotein</keyword>
<protein>
    <recommendedName>
        <fullName evidence="3">Protein FAM118B</fullName>
    </recommendedName>
</protein>
<evidence type="ECO:0000259" key="11">
    <source>
        <dbReference type="PROSITE" id="PS50960"/>
    </source>
</evidence>
<dbReference type="SUPFAM" id="SSF46689">
    <property type="entry name" value="Homeodomain-like"/>
    <property type="match status" value="2"/>
</dbReference>
<dbReference type="OrthoDB" id="9940519at2759"/>
<dbReference type="AlphaFoldDB" id="A0A8C4TCK5"/>
<evidence type="ECO:0000256" key="3">
    <source>
        <dbReference type="ARBA" id="ARBA00014026"/>
    </source>
</evidence>
<keyword evidence="6 9" id="KW-0238">DNA-binding</keyword>
<dbReference type="GeneTree" id="ENSGT00390000010215"/>
<evidence type="ECO:0000256" key="10">
    <source>
        <dbReference type="SAM" id="MobiDB-lite"/>
    </source>
</evidence>
<name>A0A8C4TCK5_ERPCA</name>
<feature type="region of interest" description="Disordered" evidence="10">
    <location>
        <begin position="425"/>
        <end position="456"/>
    </location>
</feature>
<evidence type="ECO:0000256" key="1">
    <source>
        <dbReference type="ARBA" id="ARBA00003199"/>
    </source>
</evidence>
<feature type="domain" description="HTH psq-type" evidence="11">
    <location>
        <begin position="1"/>
        <end position="53"/>
    </location>
</feature>
<dbReference type="PROSITE" id="PS50960">
    <property type="entry name" value="HTH_PSQ"/>
    <property type="match status" value="1"/>
</dbReference>
<keyword evidence="14" id="KW-1185">Reference proteome</keyword>
<evidence type="ECO:0000313" key="14">
    <source>
        <dbReference type="Proteomes" id="UP000694620"/>
    </source>
</evidence>
<dbReference type="SMART" id="SM00674">
    <property type="entry name" value="CENPB"/>
    <property type="match status" value="1"/>
</dbReference>
<feature type="compositionally biased region" description="Acidic residues" evidence="10">
    <location>
        <begin position="429"/>
        <end position="441"/>
    </location>
</feature>
<dbReference type="PANTHER" id="PTHR28623:SF1">
    <property type="entry name" value="PROTEIN FAM118B"/>
    <property type="match status" value="1"/>
</dbReference>
<gene>
    <name evidence="13" type="primary">FAM118B</name>
    <name evidence="13" type="synonym">fam118b</name>
</gene>
<dbReference type="Pfam" id="PF13289">
    <property type="entry name" value="SIR2_2"/>
    <property type="match status" value="1"/>
</dbReference>
<dbReference type="PANTHER" id="PTHR28623">
    <property type="entry name" value="PROTEIN FAM118B"/>
    <property type="match status" value="1"/>
</dbReference>
<reference evidence="13" key="2">
    <citation type="submission" date="2025-08" db="UniProtKB">
        <authorList>
            <consortium name="Ensembl"/>
        </authorList>
    </citation>
    <scope>IDENTIFICATION</scope>
</reference>
<evidence type="ECO:0000313" key="13">
    <source>
        <dbReference type="Ensembl" id="ENSECRP00000028736.1"/>
    </source>
</evidence>
<dbReference type="Pfam" id="PF03184">
    <property type="entry name" value="DDE_1"/>
    <property type="match status" value="1"/>
</dbReference>
<dbReference type="InterPro" id="IPR004875">
    <property type="entry name" value="DDE_SF_endonuclease_dom"/>
</dbReference>
<dbReference type="RefSeq" id="XP_028666192.1">
    <property type="nucleotide sequence ID" value="XM_028810359.2"/>
</dbReference>
<dbReference type="GO" id="GO:0003677">
    <property type="term" value="F:DNA binding"/>
    <property type="evidence" value="ECO:0007669"/>
    <property type="project" value="UniProtKB-UniRule"/>
</dbReference>
<dbReference type="InterPro" id="IPR007889">
    <property type="entry name" value="HTH_Psq"/>
</dbReference>
<comment type="similarity">
    <text evidence="2">Belongs to the FAM118 family.</text>
</comment>
<keyword evidence="7 9" id="KW-0539">Nucleus</keyword>
<dbReference type="Ensembl" id="ENSECRT00000029348.1">
    <property type="protein sequence ID" value="ENSECRP00000028736.1"/>
    <property type="gene ID" value="ENSECRG00000019464.1"/>
</dbReference>